<evidence type="ECO:0000313" key="2">
    <source>
        <dbReference type="Proteomes" id="UP000789366"/>
    </source>
</evidence>
<protein>
    <submittedName>
        <fullName evidence="1">4135_t:CDS:1</fullName>
    </submittedName>
</protein>
<gene>
    <name evidence="1" type="ORF">SPELUC_LOCUS10268</name>
</gene>
<accession>A0ACA9NZQ3</accession>
<reference evidence="1" key="1">
    <citation type="submission" date="2021-06" db="EMBL/GenBank/DDBJ databases">
        <authorList>
            <person name="Kallberg Y."/>
            <person name="Tangrot J."/>
            <person name="Rosling A."/>
        </authorList>
    </citation>
    <scope>NUCLEOTIDE SEQUENCE</scope>
    <source>
        <strain evidence="1">28 12/20/2015</strain>
    </source>
</reference>
<keyword evidence="2" id="KW-1185">Reference proteome</keyword>
<dbReference type="Proteomes" id="UP000789366">
    <property type="component" value="Unassembled WGS sequence"/>
</dbReference>
<dbReference type="EMBL" id="CAJVPW010018712">
    <property type="protein sequence ID" value="CAG8683114.1"/>
    <property type="molecule type" value="Genomic_DNA"/>
</dbReference>
<sequence>LRDLLRWQRNEEPLENRIVEVTCETLKDNTTRWRFLRFRDDKPHGNHYTVVEKIQESIMDGISMQQLIEHIPKIRGAWKQREKMSRY</sequence>
<organism evidence="1 2">
    <name type="scientific">Cetraspora pellucida</name>
    <dbReference type="NCBI Taxonomy" id="1433469"/>
    <lineage>
        <taxon>Eukaryota</taxon>
        <taxon>Fungi</taxon>
        <taxon>Fungi incertae sedis</taxon>
        <taxon>Mucoromycota</taxon>
        <taxon>Glomeromycotina</taxon>
        <taxon>Glomeromycetes</taxon>
        <taxon>Diversisporales</taxon>
        <taxon>Gigasporaceae</taxon>
        <taxon>Cetraspora</taxon>
    </lineage>
</organism>
<proteinExistence type="predicted"/>
<name>A0ACA9NZQ3_9GLOM</name>
<evidence type="ECO:0000313" key="1">
    <source>
        <dbReference type="EMBL" id="CAG8683114.1"/>
    </source>
</evidence>
<feature type="non-terminal residue" evidence="1">
    <location>
        <position position="1"/>
    </location>
</feature>
<comment type="caution">
    <text evidence="1">The sequence shown here is derived from an EMBL/GenBank/DDBJ whole genome shotgun (WGS) entry which is preliminary data.</text>
</comment>